<evidence type="ECO:0000259" key="1">
    <source>
        <dbReference type="PROSITE" id="PS50191"/>
    </source>
</evidence>
<protein>
    <submittedName>
        <fullName evidence="2">CRAL/TRIO domain-containing protein</fullName>
    </submittedName>
</protein>
<evidence type="ECO:0000313" key="3">
    <source>
        <dbReference type="Proteomes" id="UP000076727"/>
    </source>
</evidence>
<dbReference type="PANTHER" id="PTHR45824:SF29">
    <property type="entry name" value="GH16843P"/>
    <property type="match status" value="1"/>
</dbReference>
<accession>A0A165T826</accession>
<dbReference type="EMBL" id="KV429038">
    <property type="protein sequence ID" value="KZT73060.1"/>
    <property type="molecule type" value="Genomic_DNA"/>
</dbReference>
<dbReference type="STRING" id="1314783.A0A165T826"/>
<dbReference type="Pfam" id="PF00650">
    <property type="entry name" value="CRAL_TRIO"/>
    <property type="match status" value="1"/>
</dbReference>
<sequence length="377" mass="43395">MSMFSKHSSASAASDAANDRIYEPLPIPRLTENLAGPPKSLELTVEQQKVFDEVLNHFTPEDYELPCEKDRSLKEAEKFWLTWDCMHRYCRAVKWASARSAIKRLEETLIWRREYGVYDMITEEHVEPEALTGKMIIFGYDKDGRPALYLRPSKQNTEENPKQLHFVVWALERCEDLMGPGIENLSLMVDFADRAKNPSLQTSRETLNILQNHYPERLGRSLIINVPWLVHVFLKMIMPFVDPRTRDKIRFNPDCLKEGLFAPNMLMREWGGTANFEYEHARYWPATVKMCDEHRQRRLEAWRMLGAKVGIKEWDIKTREVEASPDGQDEEVDAAVAVADRSEAATLSDGVRGLDLKEVDEADAVVEAEPRPVSVTA</sequence>
<dbReference type="SUPFAM" id="SSF46938">
    <property type="entry name" value="CRAL/TRIO N-terminal domain"/>
    <property type="match status" value="1"/>
</dbReference>
<dbReference type="InterPro" id="IPR036865">
    <property type="entry name" value="CRAL-TRIO_dom_sf"/>
</dbReference>
<dbReference type="CDD" id="cd00170">
    <property type="entry name" value="SEC14"/>
    <property type="match status" value="1"/>
</dbReference>
<dbReference type="InterPro" id="IPR001251">
    <property type="entry name" value="CRAL-TRIO_dom"/>
</dbReference>
<dbReference type="PANTHER" id="PTHR45824">
    <property type="entry name" value="GH16843P"/>
    <property type="match status" value="1"/>
</dbReference>
<name>A0A165T826_9APHY</name>
<keyword evidence="3" id="KW-1185">Reference proteome</keyword>
<proteinExistence type="predicted"/>
<reference evidence="2 3" key="1">
    <citation type="journal article" date="2016" name="Mol. Biol. Evol.">
        <title>Comparative Genomics of Early-Diverging Mushroom-Forming Fungi Provides Insights into the Origins of Lignocellulose Decay Capabilities.</title>
        <authorList>
            <person name="Nagy L.G."/>
            <person name="Riley R."/>
            <person name="Tritt A."/>
            <person name="Adam C."/>
            <person name="Daum C."/>
            <person name="Floudas D."/>
            <person name="Sun H."/>
            <person name="Yadav J.S."/>
            <person name="Pangilinan J."/>
            <person name="Larsson K.H."/>
            <person name="Matsuura K."/>
            <person name="Barry K."/>
            <person name="Labutti K."/>
            <person name="Kuo R."/>
            <person name="Ohm R.A."/>
            <person name="Bhattacharya S.S."/>
            <person name="Shirouzu T."/>
            <person name="Yoshinaga Y."/>
            <person name="Martin F.M."/>
            <person name="Grigoriev I.V."/>
            <person name="Hibbett D.S."/>
        </authorList>
    </citation>
    <scope>NUCLEOTIDE SEQUENCE [LARGE SCALE GENOMIC DNA]</scope>
    <source>
        <strain evidence="2 3">L-15889</strain>
    </source>
</reference>
<dbReference type="Proteomes" id="UP000076727">
    <property type="component" value="Unassembled WGS sequence"/>
</dbReference>
<organism evidence="2 3">
    <name type="scientific">Daedalea quercina L-15889</name>
    <dbReference type="NCBI Taxonomy" id="1314783"/>
    <lineage>
        <taxon>Eukaryota</taxon>
        <taxon>Fungi</taxon>
        <taxon>Dikarya</taxon>
        <taxon>Basidiomycota</taxon>
        <taxon>Agaricomycotina</taxon>
        <taxon>Agaricomycetes</taxon>
        <taxon>Polyporales</taxon>
        <taxon>Fomitopsis</taxon>
    </lineage>
</organism>
<evidence type="ECO:0000313" key="2">
    <source>
        <dbReference type="EMBL" id="KZT73060.1"/>
    </source>
</evidence>
<dbReference type="AlphaFoldDB" id="A0A165T826"/>
<dbReference type="InterPro" id="IPR052578">
    <property type="entry name" value="PI_Transfer_CRAL-TRIO"/>
</dbReference>
<dbReference type="PROSITE" id="PS50191">
    <property type="entry name" value="CRAL_TRIO"/>
    <property type="match status" value="1"/>
</dbReference>
<gene>
    <name evidence="2" type="ORF">DAEQUDRAFT_722166</name>
</gene>
<dbReference type="InterPro" id="IPR011074">
    <property type="entry name" value="CRAL/TRIO_N_dom"/>
</dbReference>
<dbReference type="OrthoDB" id="75724at2759"/>
<dbReference type="SMART" id="SM00516">
    <property type="entry name" value="SEC14"/>
    <property type="match status" value="1"/>
</dbReference>
<dbReference type="Pfam" id="PF03765">
    <property type="entry name" value="CRAL_TRIO_N"/>
    <property type="match status" value="1"/>
</dbReference>
<dbReference type="SUPFAM" id="SSF52087">
    <property type="entry name" value="CRAL/TRIO domain"/>
    <property type="match status" value="1"/>
</dbReference>
<dbReference type="InterPro" id="IPR036273">
    <property type="entry name" value="CRAL/TRIO_N_dom_sf"/>
</dbReference>
<feature type="domain" description="CRAL-TRIO" evidence="1">
    <location>
        <begin position="125"/>
        <end position="278"/>
    </location>
</feature>
<dbReference type="Gene3D" id="3.40.525.10">
    <property type="entry name" value="CRAL-TRIO lipid binding domain"/>
    <property type="match status" value="1"/>
</dbReference>
<dbReference type="GO" id="GO:0008526">
    <property type="term" value="F:phosphatidylinositol transfer activity"/>
    <property type="evidence" value="ECO:0007669"/>
    <property type="project" value="TreeGrafter"/>
</dbReference>